<feature type="coiled-coil region" evidence="1">
    <location>
        <begin position="97"/>
        <end position="125"/>
    </location>
</feature>
<dbReference type="EMBL" id="JAHHHN010000023">
    <property type="protein sequence ID" value="MBW4564588.1"/>
    <property type="molecule type" value="Genomic_DNA"/>
</dbReference>
<accession>A0A951UIG4</accession>
<name>A0A951UIG4_9NOST</name>
<protein>
    <submittedName>
        <fullName evidence="2">Uncharacterized protein</fullName>
    </submittedName>
</protein>
<dbReference type="AlphaFoldDB" id="A0A951UIG4"/>
<reference evidence="2" key="1">
    <citation type="submission" date="2021-05" db="EMBL/GenBank/DDBJ databases">
        <authorList>
            <person name="Pietrasiak N."/>
            <person name="Ward R."/>
            <person name="Stajich J.E."/>
            <person name="Kurbessoian T."/>
        </authorList>
    </citation>
    <scope>NUCLEOTIDE SEQUENCE</scope>
    <source>
        <strain evidence="2">JT2-VF2</strain>
    </source>
</reference>
<evidence type="ECO:0000313" key="2">
    <source>
        <dbReference type="EMBL" id="MBW4564588.1"/>
    </source>
</evidence>
<organism evidence="2 3">
    <name type="scientific">Mojavia pulchra JT2-VF2</name>
    <dbReference type="NCBI Taxonomy" id="287848"/>
    <lineage>
        <taxon>Bacteria</taxon>
        <taxon>Bacillati</taxon>
        <taxon>Cyanobacteriota</taxon>
        <taxon>Cyanophyceae</taxon>
        <taxon>Nostocales</taxon>
        <taxon>Nostocaceae</taxon>
    </lineage>
</organism>
<reference evidence="2" key="2">
    <citation type="journal article" date="2022" name="Microbiol. Resour. Announc.">
        <title>Metagenome Sequencing to Explore Phylogenomics of Terrestrial Cyanobacteria.</title>
        <authorList>
            <person name="Ward R.D."/>
            <person name="Stajich J.E."/>
            <person name="Johansen J.R."/>
            <person name="Huntemann M."/>
            <person name="Clum A."/>
            <person name="Foster B."/>
            <person name="Foster B."/>
            <person name="Roux S."/>
            <person name="Palaniappan K."/>
            <person name="Varghese N."/>
            <person name="Mukherjee S."/>
            <person name="Reddy T.B.K."/>
            <person name="Daum C."/>
            <person name="Copeland A."/>
            <person name="Chen I.A."/>
            <person name="Ivanova N.N."/>
            <person name="Kyrpides N.C."/>
            <person name="Shapiro N."/>
            <person name="Eloe-Fadrosh E.A."/>
            <person name="Pietrasiak N."/>
        </authorList>
    </citation>
    <scope>NUCLEOTIDE SEQUENCE</scope>
    <source>
        <strain evidence="2">JT2-VF2</strain>
    </source>
</reference>
<dbReference type="Proteomes" id="UP000715781">
    <property type="component" value="Unassembled WGS sequence"/>
</dbReference>
<comment type="caution">
    <text evidence="2">The sequence shown here is derived from an EMBL/GenBank/DDBJ whole genome shotgun (WGS) entry which is preliminary data.</text>
</comment>
<keyword evidence="1" id="KW-0175">Coiled coil</keyword>
<proteinExistence type="predicted"/>
<evidence type="ECO:0000313" key="3">
    <source>
        <dbReference type="Proteomes" id="UP000715781"/>
    </source>
</evidence>
<sequence>MISRFVSFSLILLILPLNFFFSKPAYAHSLDYCLEILQNAAYVAINNEEKFKIKQYPEYAAIAKDCDKSLKKEGLITLSQLKDRDIANSVLNGILLAEDLDDKVKKDKETKLKQKEEDLKAIRNTICSKKNKIDDFACVSQ</sequence>
<gene>
    <name evidence="2" type="ORF">KME32_26360</name>
</gene>
<evidence type="ECO:0000256" key="1">
    <source>
        <dbReference type="SAM" id="Coils"/>
    </source>
</evidence>